<keyword evidence="1" id="KW-1133">Transmembrane helix</keyword>
<organism evidence="2 3">
    <name type="scientific">Flavobacterium cheonhonense</name>
    <dbReference type="NCBI Taxonomy" id="706185"/>
    <lineage>
        <taxon>Bacteria</taxon>
        <taxon>Pseudomonadati</taxon>
        <taxon>Bacteroidota</taxon>
        <taxon>Flavobacteriia</taxon>
        <taxon>Flavobacteriales</taxon>
        <taxon>Flavobacteriaceae</taxon>
        <taxon>Flavobacterium</taxon>
    </lineage>
</organism>
<protein>
    <recommendedName>
        <fullName evidence="4">YhhN-like protein</fullName>
    </recommendedName>
</protein>
<evidence type="ECO:0008006" key="4">
    <source>
        <dbReference type="Google" id="ProtNLM"/>
    </source>
</evidence>
<keyword evidence="1" id="KW-0812">Transmembrane</keyword>
<evidence type="ECO:0000313" key="3">
    <source>
        <dbReference type="Proteomes" id="UP001500968"/>
    </source>
</evidence>
<dbReference type="EMBL" id="BAABCR010000013">
    <property type="protein sequence ID" value="GAA4028091.1"/>
    <property type="molecule type" value="Genomic_DNA"/>
</dbReference>
<feature type="transmembrane region" description="Helical" evidence="1">
    <location>
        <begin position="81"/>
        <end position="101"/>
    </location>
</feature>
<evidence type="ECO:0000313" key="2">
    <source>
        <dbReference type="EMBL" id="GAA4028091.1"/>
    </source>
</evidence>
<keyword evidence="3" id="KW-1185">Reference proteome</keyword>
<feature type="transmembrane region" description="Helical" evidence="1">
    <location>
        <begin position="198"/>
        <end position="218"/>
    </location>
</feature>
<name>A0ABP7TM92_9FLAO</name>
<comment type="caution">
    <text evidence="2">The sequence shown here is derived from an EMBL/GenBank/DDBJ whole genome shotgun (WGS) entry which is preliminary data.</text>
</comment>
<feature type="transmembrane region" description="Helical" evidence="1">
    <location>
        <begin position="108"/>
        <end position="127"/>
    </location>
</feature>
<keyword evidence="1" id="KW-0472">Membrane</keyword>
<feature type="transmembrane region" description="Helical" evidence="1">
    <location>
        <begin position="139"/>
        <end position="161"/>
    </location>
</feature>
<gene>
    <name evidence="2" type="ORF">GCM10022386_09620</name>
</gene>
<feature type="transmembrane region" description="Helical" evidence="1">
    <location>
        <begin position="7"/>
        <end position="25"/>
    </location>
</feature>
<sequence>MLQKGKIVQYLTIGFFAVGILEVVSEYLQNKLLIISLKPLIPLLLIVIYTIESEYKNKLFVLVLLSSMLTNILFIPKSTEYLQYALVVFTIHRVLVVSMVLRLQKIKDYIPFCIATLPFLLVFFYLFMETAEIPQRSYLLLLTQNILISVFSGLALSSYVMNDNKQNSVLLIAVLLFVMLQFTVFIEKYLLINEFTNIFRPLAMTFNVLAFFSLYKYVVVAEQSNYN</sequence>
<accession>A0ABP7TM92</accession>
<feature type="transmembrane region" description="Helical" evidence="1">
    <location>
        <begin position="31"/>
        <end position="51"/>
    </location>
</feature>
<feature type="transmembrane region" description="Helical" evidence="1">
    <location>
        <begin position="168"/>
        <end position="186"/>
    </location>
</feature>
<reference evidence="3" key="1">
    <citation type="journal article" date="2019" name="Int. J. Syst. Evol. Microbiol.">
        <title>The Global Catalogue of Microorganisms (GCM) 10K type strain sequencing project: providing services to taxonomists for standard genome sequencing and annotation.</title>
        <authorList>
            <consortium name="The Broad Institute Genomics Platform"/>
            <consortium name="The Broad Institute Genome Sequencing Center for Infectious Disease"/>
            <person name="Wu L."/>
            <person name="Ma J."/>
        </authorList>
    </citation>
    <scope>NUCLEOTIDE SEQUENCE [LARGE SCALE GENOMIC DNA]</scope>
    <source>
        <strain evidence="3">JCM 17064</strain>
    </source>
</reference>
<dbReference type="Proteomes" id="UP001500968">
    <property type="component" value="Unassembled WGS sequence"/>
</dbReference>
<proteinExistence type="predicted"/>
<dbReference type="RefSeq" id="WP_324690568.1">
    <property type="nucleotide sequence ID" value="NZ_BAABCR010000013.1"/>
</dbReference>
<feature type="transmembrane region" description="Helical" evidence="1">
    <location>
        <begin position="58"/>
        <end position="75"/>
    </location>
</feature>
<evidence type="ECO:0000256" key="1">
    <source>
        <dbReference type="SAM" id="Phobius"/>
    </source>
</evidence>